<dbReference type="Proteomes" id="UP001500630">
    <property type="component" value="Unassembled WGS sequence"/>
</dbReference>
<protein>
    <submittedName>
        <fullName evidence="2">Uncharacterized protein</fullName>
    </submittedName>
</protein>
<reference evidence="3" key="1">
    <citation type="journal article" date="2019" name="Int. J. Syst. Evol. Microbiol.">
        <title>The Global Catalogue of Microorganisms (GCM) 10K type strain sequencing project: providing services to taxonomists for standard genome sequencing and annotation.</title>
        <authorList>
            <consortium name="The Broad Institute Genomics Platform"/>
            <consortium name="The Broad Institute Genome Sequencing Center for Infectious Disease"/>
            <person name="Wu L."/>
            <person name="Ma J."/>
        </authorList>
    </citation>
    <scope>NUCLEOTIDE SEQUENCE [LARGE SCALE GENOMIC DNA]</scope>
    <source>
        <strain evidence="3">JCM 17326</strain>
    </source>
</reference>
<comment type="caution">
    <text evidence="2">The sequence shown here is derived from an EMBL/GenBank/DDBJ whole genome shotgun (WGS) entry which is preliminary data.</text>
</comment>
<proteinExistence type="predicted"/>
<feature type="compositionally biased region" description="Low complexity" evidence="1">
    <location>
        <begin position="64"/>
        <end position="79"/>
    </location>
</feature>
<organism evidence="2 3">
    <name type="scientific">Nonomuraea rosea</name>
    <dbReference type="NCBI Taxonomy" id="638574"/>
    <lineage>
        <taxon>Bacteria</taxon>
        <taxon>Bacillati</taxon>
        <taxon>Actinomycetota</taxon>
        <taxon>Actinomycetes</taxon>
        <taxon>Streptosporangiales</taxon>
        <taxon>Streptosporangiaceae</taxon>
        <taxon>Nonomuraea</taxon>
    </lineage>
</organism>
<evidence type="ECO:0000313" key="3">
    <source>
        <dbReference type="Proteomes" id="UP001500630"/>
    </source>
</evidence>
<dbReference type="EMBL" id="BAABDQ010000011">
    <property type="protein sequence ID" value="GAA3564094.1"/>
    <property type="molecule type" value="Genomic_DNA"/>
</dbReference>
<feature type="region of interest" description="Disordered" evidence="1">
    <location>
        <begin position="61"/>
        <end position="80"/>
    </location>
</feature>
<accession>A0ABP6XAF6</accession>
<evidence type="ECO:0000313" key="2">
    <source>
        <dbReference type="EMBL" id="GAA3564094.1"/>
    </source>
</evidence>
<keyword evidence="3" id="KW-1185">Reference proteome</keyword>
<gene>
    <name evidence="2" type="ORF">GCM10022419_051000</name>
</gene>
<name>A0ABP6XAF6_9ACTN</name>
<sequence>MESIDRYVVYPTTGVSSVSTASTKLWSSATTRFGWAGMTVSPIACFTVLNGALDDGVAAGSAEPQAASPATRTAPTRARNGLIRILP</sequence>
<evidence type="ECO:0000256" key="1">
    <source>
        <dbReference type="SAM" id="MobiDB-lite"/>
    </source>
</evidence>